<reference evidence="1" key="1">
    <citation type="submission" date="2018-11" db="EMBL/GenBank/DDBJ databases">
        <authorList>
            <person name="Grassa J C."/>
        </authorList>
    </citation>
    <scope>NUCLEOTIDE SEQUENCE [LARGE SCALE GENOMIC DNA]</scope>
</reference>
<reference evidence="1" key="2">
    <citation type="submission" date="2021-03" db="UniProtKB">
        <authorList>
            <consortium name="EnsemblPlants"/>
        </authorList>
    </citation>
    <scope>IDENTIFICATION</scope>
</reference>
<organism evidence="1 2">
    <name type="scientific">Cannabis sativa</name>
    <name type="common">Hemp</name>
    <name type="synonym">Marijuana</name>
    <dbReference type="NCBI Taxonomy" id="3483"/>
    <lineage>
        <taxon>Eukaryota</taxon>
        <taxon>Viridiplantae</taxon>
        <taxon>Streptophyta</taxon>
        <taxon>Embryophyta</taxon>
        <taxon>Tracheophyta</taxon>
        <taxon>Spermatophyta</taxon>
        <taxon>Magnoliopsida</taxon>
        <taxon>eudicotyledons</taxon>
        <taxon>Gunneridae</taxon>
        <taxon>Pentapetalae</taxon>
        <taxon>rosids</taxon>
        <taxon>fabids</taxon>
        <taxon>Rosales</taxon>
        <taxon>Cannabaceae</taxon>
        <taxon>Cannabis</taxon>
    </lineage>
</organism>
<evidence type="ECO:0000313" key="1">
    <source>
        <dbReference type="EnsemblPlants" id="cds.evm.model.03.556"/>
    </source>
</evidence>
<dbReference type="AlphaFoldDB" id="A0A803P9H2"/>
<keyword evidence="2" id="KW-1185">Reference proteome</keyword>
<dbReference type="EMBL" id="UZAU01000261">
    <property type="status" value="NOT_ANNOTATED_CDS"/>
    <property type="molecule type" value="Genomic_DNA"/>
</dbReference>
<evidence type="ECO:0008006" key="3">
    <source>
        <dbReference type="Google" id="ProtNLM"/>
    </source>
</evidence>
<accession>A0A803P9H2</accession>
<name>A0A803P9H2_CANSA</name>
<dbReference type="Gramene" id="evm.model.03.556">
    <property type="protein sequence ID" value="cds.evm.model.03.556"/>
    <property type="gene ID" value="evm.TU.03.556"/>
</dbReference>
<dbReference type="EnsemblPlants" id="evm.model.03.556">
    <property type="protein sequence ID" value="cds.evm.model.03.556"/>
    <property type="gene ID" value="evm.TU.03.556"/>
</dbReference>
<proteinExistence type="predicted"/>
<protein>
    <recommendedName>
        <fullName evidence="3">Reverse transcriptase zinc-binding domain-containing protein</fullName>
    </recommendedName>
</protein>
<sequence>MFQAAWSVAWSSICQPKAAGGLGIKNLEVWNKAAICNKLFLPSSTRLYWCKEAWSRLNTPKHSVIAWLAMLNRLKNQDGLLRVAGQSLQEVKNLVDCHAQTSNLQHLFRLIGRSKLSKFKKDVLAAAVVGLVYNLWRARNEAIWQKSRVNPSRIVEETKWTLKIRIDRVMPKKIKSIDRDWFIAL</sequence>
<evidence type="ECO:0000313" key="2">
    <source>
        <dbReference type="Proteomes" id="UP000596661"/>
    </source>
</evidence>
<dbReference type="PANTHER" id="PTHR33116">
    <property type="entry name" value="REVERSE TRANSCRIPTASE ZINC-BINDING DOMAIN-CONTAINING PROTEIN-RELATED-RELATED"/>
    <property type="match status" value="1"/>
</dbReference>
<dbReference type="Proteomes" id="UP000596661">
    <property type="component" value="Chromosome 3"/>
</dbReference>
<dbReference type="PANTHER" id="PTHR33116:SF84">
    <property type="entry name" value="RNA-DIRECTED DNA POLYMERASE"/>
    <property type="match status" value="1"/>
</dbReference>